<evidence type="ECO:0000313" key="4">
    <source>
        <dbReference type="EMBL" id="SBV96292.1"/>
    </source>
</evidence>
<organism evidence="4">
    <name type="scientific">uncultured Desulfovibrio sp</name>
    <dbReference type="NCBI Taxonomy" id="167968"/>
    <lineage>
        <taxon>Bacteria</taxon>
        <taxon>Pseudomonadati</taxon>
        <taxon>Thermodesulfobacteriota</taxon>
        <taxon>Desulfovibrionia</taxon>
        <taxon>Desulfovibrionales</taxon>
        <taxon>Desulfovibrionaceae</taxon>
        <taxon>Desulfovibrio</taxon>
        <taxon>environmental samples</taxon>
    </lineage>
</organism>
<name>A0A212JA33_9BACT</name>
<keyword evidence="2" id="KW-0812">Transmembrane</keyword>
<feature type="domain" description="SPOR" evidence="3">
    <location>
        <begin position="174"/>
        <end position="249"/>
    </location>
</feature>
<sequence length="255" mass="26375">MPPATRQPSSDQANDKKCLCLRPSSLLAVGFLVVAAVVLAYLGGVMSGRAYWKAHPQPIAVRSGTSGASAPSSATTPDDDSHVVGGDQGSGADDGASEPKQKVLAAEELRFARVLRNDAATGDAPLKPLPPMTPVQPKPAGVAQAGVAPAPQGGAQGGAAGQQAAPGGIARPQTSGMYDYVFQVGAFKDADAVDSLRQRLEGRGMRTKMERSGKLYVVLVLLRGDEARAAEVLRSTEGMGLGKPIQRSRKPVLQQ</sequence>
<dbReference type="Gene3D" id="3.30.70.1070">
    <property type="entry name" value="Sporulation related repeat"/>
    <property type="match status" value="1"/>
</dbReference>
<keyword evidence="2" id="KW-1133">Transmembrane helix</keyword>
<accession>A0A212JA33</accession>
<dbReference type="InterPro" id="IPR036680">
    <property type="entry name" value="SPOR-like_sf"/>
</dbReference>
<evidence type="ECO:0000259" key="3">
    <source>
        <dbReference type="PROSITE" id="PS51724"/>
    </source>
</evidence>
<feature type="region of interest" description="Disordered" evidence="1">
    <location>
        <begin position="121"/>
        <end position="145"/>
    </location>
</feature>
<evidence type="ECO:0000256" key="2">
    <source>
        <dbReference type="SAM" id="Phobius"/>
    </source>
</evidence>
<dbReference type="InterPro" id="IPR007730">
    <property type="entry name" value="SPOR-like_dom"/>
</dbReference>
<protein>
    <recommendedName>
        <fullName evidence="3">SPOR domain-containing protein</fullName>
    </recommendedName>
</protein>
<dbReference type="EMBL" id="FLUP01000001">
    <property type="protein sequence ID" value="SBV96292.1"/>
    <property type="molecule type" value="Genomic_DNA"/>
</dbReference>
<feature type="region of interest" description="Disordered" evidence="1">
    <location>
        <begin position="62"/>
        <end position="100"/>
    </location>
</feature>
<dbReference type="AlphaFoldDB" id="A0A212JA33"/>
<dbReference type="SUPFAM" id="SSF110997">
    <property type="entry name" value="Sporulation related repeat"/>
    <property type="match status" value="1"/>
</dbReference>
<keyword evidence="2" id="KW-0472">Membrane</keyword>
<feature type="compositionally biased region" description="Low complexity" evidence="1">
    <location>
        <begin position="63"/>
        <end position="76"/>
    </location>
</feature>
<dbReference type="PROSITE" id="PS51724">
    <property type="entry name" value="SPOR"/>
    <property type="match status" value="1"/>
</dbReference>
<reference evidence="4" key="1">
    <citation type="submission" date="2016-04" db="EMBL/GenBank/DDBJ databases">
        <authorList>
            <person name="Evans L.H."/>
            <person name="Alamgir A."/>
            <person name="Owens N."/>
            <person name="Weber N.D."/>
            <person name="Virtaneva K."/>
            <person name="Barbian K."/>
            <person name="Babar A."/>
            <person name="Rosenke K."/>
        </authorList>
    </citation>
    <scope>NUCLEOTIDE SEQUENCE</scope>
    <source>
        <strain evidence="4">92-2</strain>
    </source>
</reference>
<gene>
    <name evidence="4" type="ORF">KM92DES2_10773</name>
</gene>
<feature type="transmembrane region" description="Helical" evidence="2">
    <location>
        <begin position="26"/>
        <end position="52"/>
    </location>
</feature>
<dbReference type="Pfam" id="PF05036">
    <property type="entry name" value="SPOR"/>
    <property type="match status" value="1"/>
</dbReference>
<proteinExistence type="predicted"/>
<evidence type="ECO:0000256" key="1">
    <source>
        <dbReference type="SAM" id="MobiDB-lite"/>
    </source>
</evidence>
<feature type="compositionally biased region" description="Pro residues" evidence="1">
    <location>
        <begin position="127"/>
        <end position="137"/>
    </location>
</feature>
<dbReference type="GO" id="GO:0042834">
    <property type="term" value="F:peptidoglycan binding"/>
    <property type="evidence" value="ECO:0007669"/>
    <property type="project" value="InterPro"/>
</dbReference>
<dbReference type="RefSeq" id="WP_227118653.1">
    <property type="nucleotide sequence ID" value="NZ_LT598928.1"/>
</dbReference>